<gene>
    <name evidence="7" type="primary">LOC100824273</name>
    <name evidence="6" type="ORF">BRADI_2g53940v3</name>
</gene>
<name>I1HT11_BRADI</name>
<dbReference type="Gene3D" id="3.10.20.310">
    <property type="entry name" value="membrane protein fhac"/>
    <property type="match status" value="1"/>
</dbReference>
<dbReference type="FunFam" id="3.10.20.310:FF:000016">
    <property type="entry name" value="Outer membrane OMP85 family protein"/>
    <property type="match status" value="1"/>
</dbReference>
<evidence type="ECO:0000313" key="7">
    <source>
        <dbReference type="EnsemblPlants" id="KQK10406"/>
    </source>
</evidence>
<keyword evidence="1" id="KW-0934">Plastid</keyword>
<dbReference type="PANTHER" id="PTHR12815">
    <property type="entry name" value="SORTING AND ASSEMBLY MACHINERY SAMM50 PROTEIN FAMILY MEMBER"/>
    <property type="match status" value="1"/>
</dbReference>
<feature type="compositionally biased region" description="Acidic residues" evidence="4">
    <location>
        <begin position="37"/>
        <end position="54"/>
    </location>
</feature>
<evidence type="ECO:0000256" key="4">
    <source>
        <dbReference type="SAM" id="MobiDB-lite"/>
    </source>
</evidence>
<reference evidence="6 7" key="1">
    <citation type="journal article" date="2010" name="Nature">
        <title>Genome sequencing and analysis of the model grass Brachypodium distachyon.</title>
        <authorList>
            <consortium name="International Brachypodium Initiative"/>
        </authorList>
    </citation>
    <scope>NUCLEOTIDE SEQUENCE [LARGE SCALE GENOMIC DNA]</scope>
    <source>
        <strain evidence="6">Bd21</strain>
        <strain evidence="7">cv. Bd21</strain>
    </source>
</reference>
<dbReference type="EMBL" id="CM000881">
    <property type="protein sequence ID" value="PNT73130.1"/>
    <property type="molecule type" value="Genomic_DNA"/>
</dbReference>
<evidence type="ECO:0000256" key="1">
    <source>
        <dbReference type="ARBA" id="ARBA00022805"/>
    </source>
</evidence>
<evidence type="ECO:0000256" key="2">
    <source>
        <dbReference type="ARBA" id="ARBA00023136"/>
    </source>
</evidence>
<dbReference type="EnsemblPlants" id="PNT73130">
    <property type="protein sequence ID" value="PNT73130"/>
    <property type="gene ID" value="BRADI_2g53940v3"/>
</dbReference>
<organism evidence="6">
    <name type="scientific">Brachypodium distachyon</name>
    <name type="common">Purple false brome</name>
    <name type="synonym">Trachynia distachya</name>
    <dbReference type="NCBI Taxonomy" id="15368"/>
    <lineage>
        <taxon>Eukaryota</taxon>
        <taxon>Viridiplantae</taxon>
        <taxon>Streptophyta</taxon>
        <taxon>Embryophyta</taxon>
        <taxon>Tracheophyta</taxon>
        <taxon>Spermatophyta</taxon>
        <taxon>Magnoliopsida</taxon>
        <taxon>Liliopsida</taxon>
        <taxon>Poales</taxon>
        <taxon>Poaceae</taxon>
        <taxon>BOP clade</taxon>
        <taxon>Pooideae</taxon>
        <taxon>Stipodae</taxon>
        <taxon>Brachypodieae</taxon>
        <taxon>Brachypodium</taxon>
    </lineage>
</organism>
<dbReference type="Pfam" id="PF01103">
    <property type="entry name" value="Omp85"/>
    <property type="match status" value="1"/>
</dbReference>
<dbReference type="RefSeq" id="XP_024314064.1">
    <property type="nucleotide sequence ID" value="XM_024458296.1"/>
</dbReference>
<feature type="domain" description="Bacterial surface antigen (D15)" evidence="5">
    <location>
        <begin position="185"/>
        <end position="528"/>
    </location>
</feature>
<dbReference type="EnsemblPlants" id="KQK10406">
    <property type="protein sequence ID" value="KQK10406"/>
    <property type="gene ID" value="BRADI_2g53940v3"/>
</dbReference>
<feature type="region of interest" description="Disordered" evidence="4">
    <location>
        <begin position="1"/>
        <end position="56"/>
    </location>
</feature>
<dbReference type="KEGG" id="bdi:100824273"/>
<dbReference type="EMBL" id="CM000881">
    <property type="protein sequence ID" value="KQK10406.1"/>
    <property type="molecule type" value="Genomic_DNA"/>
</dbReference>
<keyword evidence="8" id="KW-1185">Reference proteome</keyword>
<reference evidence="7" key="3">
    <citation type="submission" date="2018-08" db="UniProtKB">
        <authorList>
            <consortium name="EnsemblPlants"/>
        </authorList>
    </citation>
    <scope>IDENTIFICATION</scope>
    <source>
        <strain evidence="7">cv. Bd21</strain>
    </source>
</reference>
<dbReference type="RefSeq" id="XP_003564528.1">
    <property type="nucleotide sequence ID" value="XM_003564480.4"/>
</dbReference>
<accession>I1HT11</accession>
<dbReference type="HOGENOM" id="CLU_014798_2_1_1"/>
<dbReference type="GO" id="GO:0009707">
    <property type="term" value="C:chloroplast outer membrane"/>
    <property type="evidence" value="ECO:0007669"/>
    <property type="project" value="UniProtKB-SubCell"/>
</dbReference>
<keyword evidence="2" id="KW-0472">Membrane</keyword>
<proteinExistence type="predicted"/>
<dbReference type="FunFam" id="2.40.160.50:FF:000005">
    <property type="entry name" value="Outer membrane OMP85 family protein"/>
    <property type="match status" value="1"/>
</dbReference>
<dbReference type="InterPro" id="IPR039910">
    <property type="entry name" value="D15-like"/>
</dbReference>
<dbReference type="PANTHER" id="PTHR12815:SF50">
    <property type="entry name" value="BACTERIAL SURFACE ANTIGEN (D15) DOMAIN-CONTAINING PROTEIN"/>
    <property type="match status" value="1"/>
</dbReference>
<dbReference type="Gramene" id="PNT73130">
    <property type="protein sequence ID" value="PNT73130"/>
    <property type="gene ID" value="BRADI_2g53940v3"/>
</dbReference>
<dbReference type="OrthoDB" id="1724197at2759"/>
<feature type="compositionally biased region" description="Polar residues" evidence="4">
    <location>
        <begin position="1"/>
        <end position="11"/>
    </location>
</feature>
<keyword evidence="1" id="KW-1002">Plastid outer membrane</keyword>
<dbReference type="OMA" id="KHPVARF"/>
<dbReference type="STRING" id="15368.I1HT11"/>
<sequence>MAVTADSTAEQAPNPVPHDPSEESRKAPDQADREEANEGESDEEYDAEELDEPTAEAADREAVQAVFRRLSSEPVSIRVHDVIIMGNSKTRDTLIEAEVADLLRSASTVQDLVRASSLASGRLRRLQVFDSVTITLDAGPPELPGTTNVVIEVVEAASPIAADIGCFSKPEARSWSLEGSLKLKNLFGYGDIWDASGAYGWDQSSEVAVGVSLPRFKSVPTPLTARASLLSQDWLKFSSYKERLLGLSFGLLSTRHHDLSYNLTWQTLTDPSQMASKSIRRQLGHNLLSALTYTHKIDQRDSQLRPTKGYAFVSSSHIGGLWDMKGLKFFRQEFDVRAAVPFGFYNAALNIGVAAGVILPLGKGFMELPSPVTNRFFLGGHSSPVCSLGALSSLLGFKMRGVGPSEPRRFAPSESVMDDSATSPGRDYLGGDLAVSAFADLSFDLPLKLFRDAGIYGHAFLSAGNLAKLSESEFKNFSFPEFGRTFRSSAGVGLVLPTKLLRVEINYCYILKKFEHDRGKTGIQFSFSSPL</sequence>
<evidence type="ECO:0000313" key="8">
    <source>
        <dbReference type="Proteomes" id="UP000008810"/>
    </source>
</evidence>
<evidence type="ECO:0000313" key="6">
    <source>
        <dbReference type="EMBL" id="KQK10406.1"/>
    </source>
</evidence>
<evidence type="ECO:0000256" key="3">
    <source>
        <dbReference type="ARBA" id="ARBA00024013"/>
    </source>
</evidence>
<protein>
    <recommendedName>
        <fullName evidence="5">Bacterial surface antigen (D15) domain-containing protein</fullName>
    </recommendedName>
</protein>
<dbReference type="Gramene" id="KQK10406">
    <property type="protein sequence ID" value="KQK10406"/>
    <property type="gene ID" value="BRADI_2g53940v3"/>
</dbReference>
<dbReference type="eggNOG" id="KOG2602">
    <property type="taxonomic scope" value="Eukaryota"/>
</dbReference>
<dbReference type="Proteomes" id="UP000008810">
    <property type="component" value="Chromosome 2"/>
</dbReference>
<feature type="compositionally biased region" description="Basic and acidic residues" evidence="4">
    <location>
        <begin position="19"/>
        <end position="36"/>
    </location>
</feature>
<evidence type="ECO:0000259" key="5">
    <source>
        <dbReference type="Pfam" id="PF01103"/>
    </source>
</evidence>
<dbReference type="AlphaFoldDB" id="I1HT11"/>
<dbReference type="Gene3D" id="2.40.160.50">
    <property type="entry name" value="membrane protein fhac: a member of the omp85/tpsb transporter family"/>
    <property type="match status" value="1"/>
</dbReference>
<comment type="subcellular location">
    <subcellularLocation>
        <location evidence="3">Plastid</location>
        <location evidence="3">Chloroplast outer membrane</location>
    </subcellularLocation>
</comment>
<dbReference type="InterPro" id="IPR000184">
    <property type="entry name" value="Bac_surfAg_D15"/>
</dbReference>
<reference evidence="6" key="2">
    <citation type="submission" date="2017-06" db="EMBL/GenBank/DDBJ databases">
        <title>WGS assembly of Brachypodium distachyon.</title>
        <authorList>
            <consortium name="The International Brachypodium Initiative"/>
            <person name="Lucas S."/>
            <person name="Harmon-Smith M."/>
            <person name="Lail K."/>
            <person name="Tice H."/>
            <person name="Grimwood J."/>
            <person name="Bruce D."/>
            <person name="Barry K."/>
            <person name="Shu S."/>
            <person name="Lindquist E."/>
            <person name="Wang M."/>
            <person name="Pitluck S."/>
            <person name="Vogel J.P."/>
            <person name="Garvin D.F."/>
            <person name="Mockler T.C."/>
            <person name="Schmutz J."/>
            <person name="Rokhsar D."/>
            <person name="Bevan M.W."/>
        </authorList>
    </citation>
    <scope>NUCLEOTIDE SEQUENCE</scope>
    <source>
        <strain evidence="6">Bd21</strain>
    </source>
</reference>
<dbReference type="GeneID" id="100824273"/>